<dbReference type="InterPro" id="IPR010982">
    <property type="entry name" value="Lambda_DNA-bd_dom_sf"/>
</dbReference>
<sequence length="72" mass="8490">MSVSYQKLFDLMRDKKMKRKDLIERAGISYATIAKLEKGDNVQMEVLEKICREFKCQLSDIAEILFDFDNTH</sequence>
<accession>A0A285RR06</accession>
<dbReference type="RefSeq" id="WP_097075754.1">
    <property type="nucleotide sequence ID" value="NZ_OBMR01000003.1"/>
</dbReference>
<evidence type="ECO:0000259" key="1">
    <source>
        <dbReference type="PROSITE" id="PS50943"/>
    </source>
</evidence>
<dbReference type="PROSITE" id="PS50943">
    <property type="entry name" value="HTH_CROC1"/>
    <property type="match status" value="1"/>
</dbReference>
<reference evidence="2 3" key="1">
    <citation type="submission" date="2017-08" db="EMBL/GenBank/DDBJ databases">
        <authorList>
            <person name="de Groot N.N."/>
        </authorList>
    </citation>
    <scope>NUCLEOTIDE SEQUENCE [LARGE SCALE GENOMIC DNA]</scope>
    <source>
        <strain evidence="2 3">DSM 9787</strain>
    </source>
</reference>
<protein>
    <submittedName>
        <fullName evidence="2">DNA-binding transcriptional regulator, XRE family</fullName>
    </submittedName>
</protein>
<name>A0A285RR06_9FIRM</name>
<gene>
    <name evidence="2" type="ORF">SAMN02910411_1112</name>
</gene>
<proteinExistence type="predicted"/>
<dbReference type="SMART" id="SM00530">
    <property type="entry name" value="HTH_XRE"/>
    <property type="match status" value="1"/>
</dbReference>
<organism evidence="2 3">
    <name type="scientific">Pseudobutyrivibrio ruminis DSM 9787</name>
    <dbReference type="NCBI Taxonomy" id="1123011"/>
    <lineage>
        <taxon>Bacteria</taxon>
        <taxon>Bacillati</taxon>
        <taxon>Bacillota</taxon>
        <taxon>Clostridia</taxon>
        <taxon>Lachnospirales</taxon>
        <taxon>Lachnospiraceae</taxon>
        <taxon>Pseudobutyrivibrio</taxon>
    </lineage>
</organism>
<dbReference type="Proteomes" id="UP000219563">
    <property type="component" value="Unassembled WGS sequence"/>
</dbReference>
<dbReference type="CDD" id="cd00093">
    <property type="entry name" value="HTH_XRE"/>
    <property type="match status" value="1"/>
</dbReference>
<dbReference type="EMBL" id="OBMR01000003">
    <property type="protein sequence ID" value="SOB96551.1"/>
    <property type="molecule type" value="Genomic_DNA"/>
</dbReference>
<feature type="domain" description="HTH cro/C1-type" evidence="1">
    <location>
        <begin position="15"/>
        <end position="61"/>
    </location>
</feature>
<dbReference type="AlphaFoldDB" id="A0A285RR06"/>
<dbReference type="InterPro" id="IPR001387">
    <property type="entry name" value="Cro/C1-type_HTH"/>
</dbReference>
<keyword evidence="2" id="KW-0238">DNA-binding</keyword>
<evidence type="ECO:0000313" key="3">
    <source>
        <dbReference type="Proteomes" id="UP000219563"/>
    </source>
</evidence>
<dbReference type="GO" id="GO:0003677">
    <property type="term" value="F:DNA binding"/>
    <property type="evidence" value="ECO:0007669"/>
    <property type="project" value="UniProtKB-KW"/>
</dbReference>
<dbReference type="Gene3D" id="1.10.260.40">
    <property type="entry name" value="lambda repressor-like DNA-binding domains"/>
    <property type="match status" value="1"/>
</dbReference>
<dbReference type="SUPFAM" id="SSF47413">
    <property type="entry name" value="lambda repressor-like DNA-binding domains"/>
    <property type="match status" value="1"/>
</dbReference>
<evidence type="ECO:0000313" key="2">
    <source>
        <dbReference type="EMBL" id="SOB96551.1"/>
    </source>
</evidence>
<dbReference type="Pfam" id="PF13443">
    <property type="entry name" value="HTH_26"/>
    <property type="match status" value="1"/>
</dbReference>